<evidence type="ECO:0000313" key="1">
    <source>
        <dbReference type="EMBL" id="CBX94102.1"/>
    </source>
</evidence>
<dbReference type="PANTHER" id="PTHR43040:SF1">
    <property type="entry name" value="RIBONUCLEASE D"/>
    <property type="match status" value="1"/>
</dbReference>
<dbReference type="Gene3D" id="3.30.420.10">
    <property type="entry name" value="Ribonuclease H-like superfamily/Ribonuclease H"/>
    <property type="match status" value="1"/>
</dbReference>
<sequence length="162" mass="18594">MLVIGSHTAMFISQADVMHRQHVTPPSSFILQSLTPPPTNRKFSAQTRQVFHEKKSAWNAAKEGGMKLFLPEKGGSYEVFNDRPLAKKIIQYCVQDVQFLPRLWSHYQRRLSASWAIKVQVATDERVLMSQSEHYKGHGKHKALAPAGWYSPPARNIMWDDY</sequence>
<name>E4ZQU7_LEPMJ</name>
<proteinExistence type="predicted"/>
<dbReference type="OrthoDB" id="26838at2759"/>
<dbReference type="eggNOG" id="ENOG502QWUB">
    <property type="taxonomic scope" value="Eukaryota"/>
</dbReference>
<evidence type="ECO:0000313" key="2">
    <source>
        <dbReference type="Proteomes" id="UP000002668"/>
    </source>
</evidence>
<dbReference type="OMA" id="WNEDIMM"/>
<dbReference type="HOGENOM" id="CLU_1635703_0_0_1"/>
<dbReference type="GO" id="GO:0003676">
    <property type="term" value="F:nucleic acid binding"/>
    <property type="evidence" value="ECO:0007669"/>
    <property type="project" value="InterPro"/>
</dbReference>
<dbReference type="PANTHER" id="PTHR43040">
    <property type="entry name" value="RIBONUCLEASE D"/>
    <property type="match status" value="1"/>
</dbReference>
<dbReference type="EMBL" id="FP929116">
    <property type="protein sequence ID" value="CBX94102.1"/>
    <property type="molecule type" value="Genomic_DNA"/>
</dbReference>
<organism evidence="2">
    <name type="scientific">Leptosphaeria maculans (strain JN3 / isolate v23.1.3 / race Av1-4-5-6-7-8)</name>
    <name type="common">Blackleg fungus</name>
    <name type="synonym">Phoma lingam</name>
    <dbReference type="NCBI Taxonomy" id="985895"/>
    <lineage>
        <taxon>Eukaryota</taxon>
        <taxon>Fungi</taxon>
        <taxon>Dikarya</taxon>
        <taxon>Ascomycota</taxon>
        <taxon>Pezizomycotina</taxon>
        <taxon>Dothideomycetes</taxon>
        <taxon>Pleosporomycetidae</taxon>
        <taxon>Pleosporales</taxon>
        <taxon>Pleosporineae</taxon>
        <taxon>Leptosphaeriaceae</taxon>
        <taxon>Plenodomus</taxon>
        <taxon>Plenodomus lingam/Leptosphaeria maculans species complex</taxon>
    </lineage>
</organism>
<dbReference type="VEuPathDB" id="FungiDB:LEMA_P037760.1"/>
<dbReference type="Proteomes" id="UP000002668">
    <property type="component" value="Genome"/>
</dbReference>
<accession>E4ZQU7</accession>
<gene>
    <name evidence="1" type="ORF">LEMA_P037760.1</name>
</gene>
<dbReference type="InParanoid" id="E4ZQU7"/>
<dbReference type="InterPro" id="IPR036397">
    <property type="entry name" value="RNaseH_sf"/>
</dbReference>
<keyword evidence="2" id="KW-1185">Reference proteome</keyword>
<dbReference type="STRING" id="985895.E4ZQU7"/>
<dbReference type="AlphaFoldDB" id="E4ZQU7"/>
<protein>
    <submittedName>
        <fullName evidence="1">Predicted protein</fullName>
    </submittedName>
</protein>
<reference evidence="2" key="1">
    <citation type="journal article" date="2011" name="Nat. Commun.">
        <title>Effector diversification within compartments of the Leptosphaeria maculans genome affected by Repeat-Induced Point mutations.</title>
        <authorList>
            <person name="Rouxel T."/>
            <person name="Grandaubert J."/>
            <person name="Hane J.K."/>
            <person name="Hoede C."/>
            <person name="van de Wouw A.P."/>
            <person name="Couloux A."/>
            <person name="Dominguez V."/>
            <person name="Anthouard V."/>
            <person name="Bally P."/>
            <person name="Bourras S."/>
            <person name="Cozijnsen A.J."/>
            <person name="Ciuffetti L.M."/>
            <person name="Degrave A."/>
            <person name="Dilmaghani A."/>
            <person name="Duret L."/>
            <person name="Fudal I."/>
            <person name="Goodwin S.B."/>
            <person name="Gout L."/>
            <person name="Glaser N."/>
            <person name="Linglin J."/>
            <person name="Kema G.H.J."/>
            <person name="Lapalu N."/>
            <person name="Lawrence C.B."/>
            <person name="May K."/>
            <person name="Meyer M."/>
            <person name="Ollivier B."/>
            <person name="Poulain J."/>
            <person name="Schoch C.L."/>
            <person name="Simon A."/>
            <person name="Spatafora J.W."/>
            <person name="Stachowiak A."/>
            <person name="Turgeon B.G."/>
            <person name="Tyler B.M."/>
            <person name="Vincent D."/>
            <person name="Weissenbach J."/>
            <person name="Amselem J."/>
            <person name="Quesneville H."/>
            <person name="Oliver R.P."/>
            <person name="Wincker P."/>
            <person name="Balesdent M.-H."/>
            <person name="Howlett B.J."/>
        </authorList>
    </citation>
    <scope>NUCLEOTIDE SEQUENCE [LARGE SCALE GENOMIC DNA]</scope>
    <source>
        <strain evidence="2">JN3 / isolate v23.1.3 / race Av1-4-5-6-7-8</strain>
    </source>
</reference>